<feature type="compositionally biased region" description="Basic and acidic residues" evidence="1">
    <location>
        <begin position="1"/>
        <end position="22"/>
    </location>
</feature>
<gene>
    <name evidence="3" type="ORF">AQUCO_04700012v1</name>
</gene>
<evidence type="ECO:0000256" key="2">
    <source>
        <dbReference type="SAM" id="Phobius"/>
    </source>
</evidence>
<protein>
    <recommendedName>
        <fullName evidence="5">TraB family protein</fullName>
    </recommendedName>
</protein>
<evidence type="ECO:0000313" key="3">
    <source>
        <dbReference type="EMBL" id="PIA31869.1"/>
    </source>
</evidence>
<dbReference type="Pfam" id="PF01963">
    <property type="entry name" value="TraB_PrgY_gumN"/>
    <property type="match status" value="1"/>
</dbReference>
<feature type="region of interest" description="Disordered" evidence="1">
    <location>
        <begin position="1"/>
        <end position="58"/>
    </location>
</feature>
<organism evidence="3 4">
    <name type="scientific">Aquilegia coerulea</name>
    <name type="common">Rocky mountain columbine</name>
    <dbReference type="NCBI Taxonomy" id="218851"/>
    <lineage>
        <taxon>Eukaryota</taxon>
        <taxon>Viridiplantae</taxon>
        <taxon>Streptophyta</taxon>
        <taxon>Embryophyta</taxon>
        <taxon>Tracheophyta</taxon>
        <taxon>Spermatophyta</taxon>
        <taxon>Magnoliopsida</taxon>
        <taxon>Ranunculales</taxon>
        <taxon>Ranunculaceae</taxon>
        <taxon>Thalictroideae</taxon>
        <taxon>Aquilegia</taxon>
    </lineage>
</organism>
<dbReference type="OrthoDB" id="48306at2759"/>
<proteinExistence type="predicted"/>
<dbReference type="Proteomes" id="UP000230069">
    <property type="component" value="Unassembled WGS sequence"/>
</dbReference>
<sequence length="396" mass="44186">MESDRKPSLESETHAVTDDFVHVQDLTVSEMKSIEQEEKEEEEEEEGGGTNFNSENTSENLNSNLVERIATADVIASDDVSSANLETEGFETPPTAAAPLPMEEAEENLINPEEILKGVVLLDCESSAVGGSCQVYLVGTAHVSQESCREVEAVIRYLKPQVVFLELCSSRVGILTPQNLQVPTMKEMMHMWKKRKMNAFGVLYSWFLAKVASKLEVFPGSEFRVAYEEAMEYGGKVILGDRPVQITLRRTWGKMKLWHKVKFLYSILFQAMFLPSPEDLNKMLKEMDDVDMLTLVIQEMSKAFPTLMETLLYERDLYMSSTLLRVAREHTSVVAVVGKGHLQGIKKNWKQPVEIKELLEIPSRTSGVSAVRILTSLGVAVAGAAIVTGIYLGGKR</sequence>
<dbReference type="GO" id="GO:0005741">
    <property type="term" value="C:mitochondrial outer membrane"/>
    <property type="evidence" value="ECO:0007669"/>
    <property type="project" value="TreeGrafter"/>
</dbReference>
<reference evidence="3 4" key="1">
    <citation type="submission" date="2017-09" db="EMBL/GenBank/DDBJ databases">
        <title>WGS assembly of Aquilegia coerulea Goldsmith.</title>
        <authorList>
            <person name="Hodges S."/>
            <person name="Kramer E."/>
            <person name="Nordborg M."/>
            <person name="Tomkins J."/>
            <person name="Borevitz J."/>
            <person name="Derieg N."/>
            <person name="Yan J."/>
            <person name="Mihaltcheva S."/>
            <person name="Hayes R.D."/>
            <person name="Rokhsar D."/>
        </authorList>
    </citation>
    <scope>NUCLEOTIDE SEQUENCE [LARGE SCALE GENOMIC DNA]</scope>
    <source>
        <strain evidence="4">cv. Goldsmith</strain>
    </source>
</reference>
<keyword evidence="2" id="KW-1133">Transmembrane helix</keyword>
<dbReference type="PANTHER" id="PTHR21530">
    <property type="entry name" value="PHEROMONE SHUTDOWN PROTEIN"/>
    <property type="match status" value="1"/>
</dbReference>
<name>A0A2G5CKT1_AQUCA</name>
<dbReference type="InterPro" id="IPR046345">
    <property type="entry name" value="TraB_PrgY-like"/>
</dbReference>
<evidence type="ECO:0008006" key="5">
    <source>
        <dbReference type="Google" id="ProtNLM"/>
    </source>
</evidence>
<dbReference type="STRING" id="218851.A0A2G5CKT1"/>
<dbReference type="AlphaFoldDB" id="A0A2G5CKT1"/>
<dbReference type="InterPro" id="IPR002816">
    <property type="entry name" value="TraB/PrgY/GumN_fam"/>
</dbReference>
<keyword evidence="2" id="KW-0472">Membrane</keyword>
<feature type="compositionally biased region" description="Acidic residues" evidence="1">
    <location>
        <begin position="37"/>
        <end position="47"/>
    </location>
</feature>
<dbReference type="EMBL" id="KZ305064">
    <property type="protein sequence ID" value="PIA31869.1"/>
    <property type="molecule type" value="Genomic_DNA"/>
</dbReference>
<evidence type="ECO:0000313" key="4">
    <source>
        <dbReference type="Proteomes" id="UP000230069"/>
    </source>
</evidence>
<dbReference type="FunCoup" id="A0A2G5CKT1">
    <property type="interactions" value="2131"/>
</dbReference>
<feature type="transmembrane region" description="Helical" evidence="2">
    <location>
        <begin position="373"/>
        <end position="393"/>
    </location>
</feature>
<keyword evidence="2" id="KW-0812">Transmembrane</keyword>
<dbReference type="CDD" id="cd14726">
    <property type="entry name" value="TraB_PrgY-like"/>
    <property type="match status" value="1"/>
</dbReference>
<dbReference type="PANTHER" id="PTHR21530:SF7">
    <property type="entry name" value="TRAB DOMAIN-CONTAINING PROTEIN"/>
    <property type="match status" value="1"/>
</dbReference>
<keyword evidence="4" id="KW-1185">Reference proteome</keyword>
<accession>A0A2G5CKT1</accession>
<dbReference type="InParanoid" id="A0A2G5CKT1"/>
<evidence type="ECO:0000256" key="1">
    <source>
        <dbReference type="SAM" id="MobiDB-lite"/>
    </source>
</evidence>